<keyword evidence="2" id="KW-1185">Reference proteome</keyword>
<name>A0ABP3LAU0_9BACI</name>
<evidence type="ECO:0000313" key="1">
    <source>
        <dbReference type="EMBL" id="GAA0496871.1"/>
    </source>
</evidence>
<proteinExistence type="predicted"/>
<gene>
    <name evidence="1" type="ORF">GCM10008986_24780</name>
</gene>
<organism evidence="1 2">
    <name type="scientific">Salinibacillus aidingensis</name>
    <dbReference type="NCBI Taxonomy" id="237684"/>
    <lineage>
        <taxon>Bacteria</taxon>
        <taxon>Bacillati</taxon>
        <taxon>Bacillota</taxon>
        <taxon>Bacilli</taxon>
        <taxon>Bacillales</taxon>
        <taxon>Bacillaceae</taxon>
        <taxon>Salinibacillus</taxon>
    </lineage>
</organism>
<dbReference type="Proteomes" id="UP001500880">
    <property type="component" value="Unassembled WGS sequence"/>
</dbReference>
<protein>
    <submittedName>
        <fullName evidence="1">Uncharacterized protein</fullName>
    </submittedName>
</protein>
<evidence type="ECO:0000313" key="2">
    <source>
        <dbReference type="Proteomes" id="UP001500880"/>
    </source>
</evidence>
<accession>A0ABP3LAU0</accession>
<dbReference type="EMBL" id="BAAADO010000005">
    <property type="protein sequence ID" value="GAA0496871.1"/>
    <property type="molecule type" value="Genomic_DNA"/>
</dbReference>
<comment type="caution">
    <text evidence="1">The sequence shown here is derived from an EMBL/GenBank/DDBJ whole genome shotgun (WGS) entry which is preliminary data.</text>
</comment>
<dbReference type="RefSeq" id="WP_343841592.1">
    <property type="nucleotide sequence ID" value="NZ_BAAADO010000005.1"/>
</dbReference>
<dbReference type="Pfam" id="PF20289">
    <property type="entry name" value="MComp1"/>
    <property type="match status" value="1"/>
</dbReference>
<sequence length="206" mass="24453">MKIEEVISILIEQNYENVTIEDTENALYGSNLQLFIKSEKVIFLKEFRTESSFYKWVNDQSIIASYYDYFTGKQKKNLYFFIVLDFNFEGEDLSLEINKIEKDSYVCKKYILQNTADLSKIPFLINQITGEVSFDYIKTFKETITNIEILHRDEPLLEHLNRSQYEKTINSLVDLYFKQDFVDYEDEVLHTKILEALEIGDGYDNK</sequence>
<reference evidence="2" key="1">
    <citation type="journal article" date="2019" name="Int. J. Syst. Evol. Microbiol.">
        <title>The Global Catalogue of Microorganisms (GCM) 10K type strain sequencing project: providing services to taxonomists for standard genome sequencing and annotation.</title>
        <authorList>
            <consortium name="The Broad Institute Genomics Platform"/>
            <consortium name="The Broad Institute Genome Sequencing Center for Infectious Disease"/>
            <person name="Wu L."/>
            <person name="Ma J."/>
        </authorList>
    </citation>
    <scope>NUCLEOTIDE SEQUENCE [LARGE SCALE GENOMIC DNA]</scope>
    <source>
        <strain evidence="2">JCM 12389</strain>
    </source>
</reference>
<dbReference type="InterPro" id="IPR046905">
    <property type="entry name" value="ABC-3C_MC1"/>
</dbReference>